<feature type="region of interest" description="Disordered" evidence="1">
    <location>
        <begin position="128"/>
        <end position="173"/>
    </location>
</feature>
<proteinExistence type="predicted"/>
<keyword evidence="3" id="KW-1185">Reference proteome</keyword>
<reference evidence="2 3" key="1">
    <citation type="submission" date="2023-04" db="EMBL/GenBank/DDBJ databases">
        <title>Forest soil microbial communities from Buena Vista Peninsula, Colon Province, Panama.</title>
        <authorList>
            <person name="Bouskill N."/>
        </authorList>
    </citation>
    <scope>NUCLEOTIDE SEQUENCE [LARGE SCALE GENOMIC DNA]</scope>
    <source>
        <strain evidence="2 3">GGS1</strain>
    </source>
</reference>
<gene>
    <name evidence="2" type="ORF">M2283_001527</name>
</gene>
<evidence type="ECO:0000313" key="2">
    <source>
        <dbReference type="EMBL" id="MDH6214244.1"/>
    </source>
</evidence>
<dbReference type="RefSeq" id="WP_280875297.1">
    <property type="nucleotide sequence ID" value="NZ_JARXVH010000002.1"/>
</dbReference>
<feature type="compositionally biased region" description="Pro residues" evidence="1">
    <location>
        <begin position="151"/>
        <end position="167"/>
    </location>
</feature>
<dbReference type="Proteomes" id="UP001160499">
    <property type="component" value="Unassembled WGS sequence"/>
</dbReference>
<name>A0ABT6LFV5_9ACTN</name>
<evidence type="ECO:0000313" key="3">
    <source>
        <dbReference type="Proteomes" id="UP001160499"/>
    </source>
</evidence>
<protein>
    <submittedName>
        <fullName evidence="2">Uncharacterized protein</fullName>
    </submittedName>
</protein>
<comment type="caution">
    <text evidence="2">The sequence shown here is derived from an EMBL/GenBank/DDBJ whole genome shotgun (WGS) entry which is preliminary data.</text>
</comment>
<organism evidence="2 3">
    <name type="scientific">Streptomyces pseudovenezuelae</name>
    <dbReference type="NCBI Taxonomy" id="67350"/>
    <lineage>
        <taxon>Bacteria</taxon>
        <taxon>Bacillati</taxon>
        <taxon>Actinomycetota</taxon>
        <taxon>Actinomycetes</taxon>
        <taxon>Kitasatosporales</taxon>
        <taxon>Streptomycetaceae</taxon>
        <taxon>Streptomyces</taxon>
        <taxon>Streptomyces aurantiacus group</taxon>
    </lineage>
</organism>
<accession>A0ABT6LFV5</accession>
<dbReference type="EMBL" id="JARXVH010000002">
    <property type="protein sequence ID" value="MDH6214244.1"/>
    <property type="molecule type" value="Genomic_DNA"/>
</dbReference>
<sequence length="173" mass="18929">MSDKQHDTVNRDIEIRDLYNSEDVFSLAPYYLDAYRSRLNANLAFCDALDGKTAWPPNDQGEHPLTELLLADFQVVDISNPFAEDSYLEIERALLAGRAHTTCGGRPPNDDIVDKFFTLMVGGADGPRISDGVDHATRPAGRSFPYLAGPNPTPPYLTPPSAQPPVPADRTAS</sequence>
<evidence type="ECO:0000256" key="1">
    <source>
        <dbReference type="SAM" id="MobiDB-lite"/>
    </source>
</evidence>